<dbReference type="PANTHER" id="PTHR48057">
    <property type="entry name" value="LEUCINE-RICH REPEAT SERINE/THREONINE-PROTEIN KINASE 1"/>
    <property type="match status" value="1"/>
</dbReference>
<reference evidence="1" key="1">
    <citation type="submission" date="2018-04" db="EMBL/GenBank/DDBJ databases">
        <title>Transcriptome assembly of Sipha flava.</title>
        <authorList>
            <person name="Scully E.D."/>
            <person name="Geib S.M."/>
            <person name="Palmer N.A."/>
            <person name="Koch K."/>
            <person name="Bradshaw J."/>
            <person name="Heng-Moss T."/>
            <person name="Sarath G."/>
        </authorList>
    </citation>
    <scope>NUCLEOTIDE SEQUENCE</scope>
</reference>
<dbReference type="Proteomes" id="UP000694846">
    <property type="component" value="Unplaced"/>
</dbReference>
<name>A0A2S2QRL7_9HEMI</name>
<reference evidence="3" key="2">
    <citation type="submission" date="2025-04" db="UniProtKB">
        <authorList>
            <consortium name="RefSeq"/>
        </authorList>
    </citation>
    <scope>IDENTIFICATION</scope>
    <source>
        <tissue evidence="3">Whole body</tissue>
    </source>
</reference>
<evidence type="ECO:0000313" key="2">
    <source>
        <dbReference type="Proteomes" id="UP000694846"/>
    </source>
</evidence>
<organism evidence="1">
    <name type="scientific">Sipha flava</name>
    <name type="common">yellow sugarcane aphid</name>
    <dbReference type="NCBI Taxonomy" id="143950"/>
    <lineage>
        <taxon>Eukaryota</taxon>
        <taxon>Metazoa</taxon>
        <taxon>Ecdysozoa</taxon>
        <taxon>Arthropoda</taxon>
        <taxon>Hexapoda</taxon>
        <taxon>Insecta</taxon>
        <taxon>Pterygota</taxon>
        <taxon>Neoptera</taxon>
        <taxon>Paraneoptera</taxon>
        <taxon>Hemiptera</taxon>
        <taxon>Sternorrhyncha</taxon>
        <taxon>Aphidomorpha</taxon>
        <taxon>Aphidoidea</taxon>
        <taxon>Aphididae</taxon>
        <taxon>Sipha</taxon>
    </lineage>
</organism>
<evidence type="ECO:0000313" key="1">
    <source>
        <dbReference type="EMBL" id="MBY80354.1"/>
    </source>
</evidence>
<dbReference type="InterPro" id="IPR032675">
    <property type="entry name" value="LRR_dom_sf"/>
</dbReference>
<evidence type="ECO:0000313" key="3">
    <source>
        <dbReference type="RefSeq" id="XP_025407425.1"/>
    </source>
</evidence>
<dbReference type="Gene3D" id="3.80.10.10">
    <property type="entry name" value="Ribonuclease Inhibitor"/>
    <property type="match status" value="1"/>
</dbReference>
<accession>A0A2S2QRL7</accession>
<dbReference type="SUPFAM" id="SSF52058">
    <property type="entry name" value="L domain-like"/>
    <property type="match status" value="1"/>
</dbReference>
<dbReference type="PANTHER" id="PTHR48057:SF19">
    <property type="entry name" value="LEUCINE-RICH REPEAT-CONTAINING N-TERMINAL PLANT-TYPE DOMAIN-CONTAINING PROTEIN"/>
    <property type="match status" value="1"/>
</dbReference>
<gene>
    <name evidence="1" type="primary">LRRC7</name>
    <name evidence="3" type="synonym">LOC112681376</name>
    <name evidence="1" type="ORF">g.85750</name>
</gene>
<dbReference type="RefSeq" id="XP_025407425.1">
    <property type="nucleotide sequence ID" value="XM_025551640.1"/>
</dbReference>
<proteinExistence type="predicted"/>
<keyword evidence="2" id="KW-1185">Reference proteome</keyword>
<dbReference type="AlphaFoldDB" id="A0A2S2QRL7"/>
<dbReference type="EMBL" id="GGMS01011151">
    <property type="protein sequence ID" value="MBY80354.1"/>
    <property type="molecule type" value="Transcribed_RNA"/>
</dbReference>
<dbReference type="InterPro" id="IPR052595">
    <property type="entry name" value="LRRC69/RLP"/>
</dbReference>
<dbReference type="OrthoDB" id="17912at2759"/>
<sequence length="451" mass="52264">MGTSLRRTRTPSVKKQTGCSMDVKFNSYEYHVIRKFTSMSYGSKCSLMDRIKMRNMNSVWHELLTYLQSPDGVLKIYKVECTPGENNNCVAADSQPNYVIKRKLKAVIRANKGHVQCSNIPKNLGNSLLDDPNYLIEIIENYPSRLLTFLKVELNQHLSSLNIPYCTPLSRYLHRYNIVEMYLDNILKSGDDSKLPAEIFYCKNIKVLSLKHNQLRQIPSSIGRLSKLEVLILTDNLLTVQSIPFSLTFCINLKELYVDDNQLEALPGFLTNMNHLELVYRLGNRNYFKSFFLWYHTDYDHRVRKEIWKNYWIRGETGPRPVFPSLLDRCAEKIFSSGINFFNEEIPESLKHYMSLTYLNYNICNFCNIATDCSKPGYSTVTFLIPYLGNTCVPFQHWACSKECVLAIEGPAKKLQLEGAKKLDNEYSHYIAKSNKMDENSKMKHNRCCIS</sequence>
<protein>
    <submittedName>
        <fullName evidence="1">Leucine-rich repeat-containing protein 7</fullName>
    </submittedName>
    <submittedName>
        <fullName evidence="3">Uncharacterized protein LOC112681376</fullName>
    </submittedName>
</protein>